<dbReference type="Gene3D" id="2.160.20.10">
    <property type="entry name" value="Single-stranded right-handed beta-helix, Pectin lyase-like"/>
    <property type="match status" value="1"/>
</dbReference>
<keyword evidence="5" id="KW-0732">Signal</keyword>
<keyword evidence="6" id="KW-0472">Membrane</keyword>
<dbReference type="InterPro" id="IPR003368">
    <property type="entry name" value="POMP_repeat"/>
</dbReference>
<evidence type="ECO:0000256" key="4">
    <source>
        <dbReference type="ARBA" id="ARBA00022525"/>
    </source>
</evidence>
<dbReference type="PANTHER" id="PTHR11319:SF35">
    <property type="entry name" value="OUTER MEMBRANE PROTEIN PMPC-RELATED"/>
    <property type="match status" value="1"/>
</dbReference>
<name>A0A644T8L4_9ZZZZ</name>
<comment type="caution">
    <text evidence="8">The sequence shown here is derived from an EMBL/GenBank/DDBJ whole genome shotgun (WGS) entry which is preliminary data.</text>
</comment>
<dbReference type="GO" id="GO:0005576">
    <property type="term" value="C:extracellular region"/>
    <property type="evidence" value="ECO:0007669"/>
    <property type="project" value="UniProtKB-SubCell"/>
</dbReference>
<reference evidence="8" key="1">
    <citation type="submission" date="2019-08" db="EMBL/GenBank/DDBJ databases">
        <authorList>
            <person name="Kucharzyk K."/>
            <person name="Murdoch R.W."/>
            <person name="Higgins S."/>
            <person name="Loffler F."/>
        </authorList>
    </citation>
    <scope>NUCLEOTIDE SEQUENCE</scope>
</reference>
<evidence type="ECO:0008006" key="9">
    <source>
        <dbReference type="Google" id="ProtNLM"/>
    </source>
</evidence>
<evidence type="ECO:0000313" key="8">
    <source>
        <dbReference type="EMBL" id="MPL62817.1"/>
    </source>
</evidence>
<dbReference type="NCBIfam" id="TIGR01376">
    <property type="entry name" value="POMP_repeat"/>
    <property type="match status" value="1"/>
</dbReference>
<dbReference type="Pfam" id="PF02415">
    <property type="entry name" value="Chlam_PMP"/>
    <property type="match status" value="2"/>
</dbReference>
<proteinExistence type="predicted"/>
<protein>
    <recommendedName>
        <fullName evidence="9">Right handed beta helix domain-containing protein</fullName>
    </recommendedName>
</protein>
<keyword evidence="7" id="KW-0998">Cell outer membrane</keyword>
<dbReference type="EMBL" id="VSSQ01000019">
    <property type="protein sequence ID" value="MPL62817.1"/>
    <property type="molecule type" value="Genomic_DNA"/>
</dbReference>
<evidence type="ECO:0000256" key="1">
    <source>
        <dbReference type="ARBA" id="ARBA00004196"/>
    </source>
</evidence>
<sequence>MIKKNSRHFSYITILLLFLAFVSFTSVNGANPIHINNSTDGGIKNAVDSLNNNDTLLLDNGVYFGENNTNIQVNKNITIIGKDKQNTIIDGKGISGIFNISSGNSITLINITIKNGHSNRGGAIYSEGTITLENCIFMNNTVDYDPYGNNYGGAIAVFSDVNDVNIINSTFDSNNAIGPGGAIYFDGKVNGINIINSSFYNNTCYVGGAIFFNNSVSGNTRISNSKFENNNANGPGGAICFYNNVSGFISIVDSYFIENHAFGVGGAIYFLASVNSSIDIFNSIFNKNNVSGPGGAIQFDSNVNGNLTIFNSSFENNSVSSGIGALLVLIVIY</sequence>
<evidence type="ECO:0000256" key="3">
    <source>
        <dbReference type="ARBA" id="ARBA00004613"/>
    </source>
</evidence>
<evidence type="ECO:0000256" key="2">
    <source>
        <dbReference type="ARBA" id="ARBA00004442"/>
    </source>
</evidence>
<evidence type="ECO:0000256" key="7">
    <source>
        <dbReference type="ARBA" id="ARBA00023237"/>
    </source>
</evidence>
<dbReference type="GO" id="GO:0009279">
    <property type="term" value="C:cell outer membrane"/>
    <property type="evidence" value="ECO:0007669"/>
    <property type="project" value="UniProtKB-SubCell"/>
</dbReference>
<evidence type="ECO:0000256" key="5">
    <source>
        <dbReference type="ARBA" id="ARBA00022729"/>
    </source>
</evidence>
<evidence type="ECO:0000256" key="6">
    <source>
        <dbReference type="ARBA" id="ARBA00023136"/>
    </source>
</evidence>
<keyword evidence="4" id="KW-0964">Secreted</keyword>
<accession>A0A644T8L4</accession>
<dbReference type="PANTHER" id="PTHR11319">
    <property type="entry name" value="G PROTEIN-COUPLED RECEPTOR-RELATED"/>
    <property type="match status" value="1"/>
</dbReference>
<dbReference type="InterPro" id="IPR006626">
    <property type="entry name" value="PbH1"/>
</dbReference>
<organism evidence="8">
    <name type="scientific">bioreactor metagenome</name>
    <dbReference type="NCBI Taxonomy" id="1076179"/>
    <lineage>
        <taxon>unclassified sequences</taxon>
        <taxon>metagenomes</taxon>
        <taxon>ecological metagenomes</taxon>
    </lineage>
</organism>
<gene>
    <name evidence="8" type="ORF">SDC9_08437</name>
</gene>
<dbReference type="SMART" id="SM00710">
    <property type="entry name" value="PbH1"/>
    <property type="match status" value="6"/>
</dbReference>
<dbReference type="SUPFAM" id="SSF51126">
    <property type="entry name" value="Pectin lyase-like"/>
    <property type="match status" value="1"/>
</dbReference>
<dbReference type="AlphaFoldDB" id="A0A644T8L4"/>
<comment type="subcellular location">
    <subcellularLocation>
        <location evidence="1">Cell envelope</location>
    </subcellularLocation>
    <subcellularLocation>
        <location evidence="2">Cell outer membrane</location>
    </subcellularLocation>
    <subcellularLocation>
        <location evidence="3">Secreted</location>
    </subcellularLocation>
</comment>
<dbReference type="InterPro" id="IPR012334">
    <property type="entry name" value="Pectin_lyas_fold"/>
</dbReference>
<dbReference type="InterPro" id="IPR011050">
    <property type="entry name" value="Pectin_lyase_fold/virulence"/>
</dbReference>